<keyword evidence="4" id="KW-0812">Transmembrane</keyword>
<dbReference type="Ensembl" id="ENSCUST00005023035.1">
    <property type="protein sequence ID" value="ENSCUSP00005022242.1"/>
    <property type="gene ID" value="ENSCUSG00005014077.1"/>
</dbReference>
<evidence type="ECO:0000256" key="2">
    <source>
        <dbReference type="ARBA" id="ARBA00007474"/>
    </source>
</evidence>
<dbReference type="AlphaFoldDB" id="A0A8C3UWZ4"/>
<feature type="region of interest" description="Disordered" evidence="10">
    <location>
        <begin position="191"/>
        <end position="315"/>
    </location>
</feature>
<evidence type="ECO:0000256" key="4">
    <source>
        <dbReference type="ARBA" id="ARBA00022692"/>
    </source>
</evidence>
<reference evidence="11" key="1">
    <citation type="submission" date="2020-10" db="EMBL/GenBank/DDBJ databases">
        <title>Catharus ustulatus (Swainson's thrush) genome, bCatUst1, primary haplotype v2.</title>
        <authorList>
            <person name="Delmore K."/>
            <person name="Vafadar M."/>
            <person name="Formenti G."/>
            <person name="Chow W."/>
            <person name="Pelan S."/>
            <person name="Howe K."/>
            <person name="Rhie A."/>
            <person name="Mountcastle J."/>
            <person name="Haase B."/>
            <person name="Fedrigo O."/>
            <person name="Jarvis E.D."/>
        </authorList>
    </citation>
    <scope>NUCLEOTIDE SEQUENCE [LARGE SCALE GENOMIC DNA]</scope>
</reference>
<gene>
    <name evidence="11" type="primary">GOLM2</name>
</gene>
<evidence type="ECO:0000313" key="12">
    <source>
        <dbReference type="Proteomes" id="UP000694563"/>
    </source>
</evidence>
<comment type="subcellular location">
    <subcellularLocation>
        <location evidence="1">Membrane</location>
        <topology evidence="1">Single-pass type II membrane protein</topology>
    </subcellularLocation>
</comment>
<evidence type="ECO:0000256" key="7">
    <source>
        <dbReference type="ARBA" id="ARBA00023054"/>
    </source>
</evidence>
<evidence type="ECO:0000256" key="10">
    <source>
        <dbReference type="SAM" id="MobiDB-lite"/>
    </source>
</evidence>
<comment type="similarity">
    <text evidence="2">Belongs to the GOLM family.</text>
</comment>
<evidence type="ECO:0000256" key="9">
    <source>
        <dbReference type="ARBA" id="ARBA00030486"/>
    </source>
</evidence>
<evidence type="ECO:0000313" key="11">
    <source>
        <dbReference type="Ensembl" id="ENSCUSP00005022242.1"/>
    </source>
</evidence>
<protein>
    <recommendedName>
        <fullName evidence="3">Protein GOLM2</fullName>
    </recommendedName>
    <alternativeName>
        <fullName evidence="9">Golgi membrane protein 2</fullName>
    </alternativeName>
</protein>
<accession>A0A8C3UWZ4</accession>
<keyword evidence="8" id="KW-0472">Membrane</keyword>
<keyword evidence="6" id="KW-1133">Transmembrane helix</keyword>
<name>A0A8C3UWZ4_CATUS</name>
<sequence length="371" mass="41605">MVGFGANRRGGRLPSLVLVALLAVIAVLAFHCWNAASRQALLREELAELQSQAQRTEVARGRLERRNSDLLGKVDSHRKQLEQKEADYSQLSSQLQARDGQVKRCEDGKVRLQNNISYQMADIHRLKEQLAELRQEFIRQEDQLHEYKKNNTYLTRRLEYDSLQCGQQIKEMRLQHEENIKKLMDQIAREQKATQKIQSSKDTAVSPSNGEQAAPEAVAEVEDKDSVKNEEPSEHVANGKEKIKPGGDAGMPEIEDNDPAKAEDTPTAPKGEGHQSVINLPTEQPHAPNLAPGLPSDSDGNADIAKQIPPNSLQHLNFEENVDAPKEHKIEPEQLRVPKSRVSDLQKIKQSKLANVTHLHVLKNSLPFLSV</sequence>
<dbReference type="PANTHER" id="PTHR15896">
    <property type="entry name" value="GOLGI PHOSPHOPROTEIN 2/GP73-RELATED"/>
    <property type="match status" value="1"/>
</dbReference>
<evidence type="ECO:0000256" key="5">
    <source>
        <dbReference type="ARBA" id="ARBA00022968"/>
    </source>
</evidence>
<dbReference type="PRINTS" id="PR02084">
    <property type="entry name" value="GOLM1CASC4"/>
</dbReference>
<dbReference type="GO" id="GO:0016020">
    <property type="term" value="C:membrane"/>
    <property type="evidence" value="ECO:0007669"/>
    <property type="project" value="UniProtKB-SubCell"/>
</dbReference>
<dbReference type="InterPro" id="IPR026139">
    <property type="entry name" value="GOLM1/CASC4"/>
</dbReference>
<dbReference type="Proteomes" id="UP000694563">
    <property type="component" value="Chromosome 12"/>
</dbReference>
<keyword evidence="7" id="KW-0175">Coiled coil</keyword>
<evidence type="ECO:0000256" key="6">
    <source>
        <dbReference type="ARBA" id="ARBA00022989"/>
    </source>
</evidence>
<keyword evidence="12" id="KW-1185">Reference proteome</keyword>
<dbReference type="PANTHER" id="PTHR15896:SF7">
    <property type="entry name" value="PROTEIN GOLM2"/>
    <property type="match status" value="1"/>
</dbReference>
<evidence type="ECO:0000256" key="3">
    <source>
        <dbReference type="ARBA" id="ARBA00016211"/>
    </source>
</evidence>
<reference evidence="11" key="3">
    <citation type="submission" date="2025-09" db="UniProtKB">
        <authorList>
            <consortium name="Ensembl"/>
        </authorList>
    </citation>
    <scope>IDENTIFICATION</scope>
</reference>
<evidence type="ECO:0000256" key="1">
    <source>
        <dbReference type="ARBA" id="ARBA00004606"/>
    </source>
</evidence>
<keyword evidence="5" id="KW-0735">Signal-anchor</keyword>
<organism evidence="11 12">
    <name type="scientific">Catharus ustulatus</name>
    <name type="common">Russet-backed thrush</name>
    <name type="synonym">Hylocichla ustulatus</name>
    <dbReference type="NCBI Taxonomy" id="91951"/>
    <lineage>
        <taxon>Eukaryota</taxon>
        <taxon>Metazoa</taxon>
        <taxon>Chordata</taxon>
        <taxon>Craniata</taxon>
        <taxon>Vertebrata</taxon>
        <taxon>Euteleostomi</taxon>
        <taxon>Archelosauria</taxon>
        <taxon>Archosauria</taxon>
        <taxon>Dinosauria</taxon>
        <taxon>Saurischia</taxon>
        <taxon>Theropoda</taxon>
        <taxon>Coelurosauria</taxon>
        <taxon>Aves</taxon>
        <taxon>Neognathae</taxon>
        <taxon>Neoaves</taxon>
        <taxon>Telluraves</taxon>
        <taxon>Australaves</taxon>
        <taxon>Passeriformes</taxon>
        <taxon>Turdidae</taxon>
        <taxon>Catharus</taxon>
    </lineage>
</organism>
<proteinExistence type="inferred from homology"/>
<evidence type="ECO:0000256" key="8">
    <source>
        <dbReference type="ARBA" id="ARBA00023136"/>
    </source>
</evidence>
<reference evidence="11" key="2">
    <citation type="submission" date="2025-08" db="UniProtKB">
        <authorList>
            <consortium name="Ensembl"/>
        </authorList>
    </citation>
    <scope>IDENTIFICATION</scope>
</reference>
<feature type="compositionally biased region" description="Polar residues" evidence="10">
    <location>
        <begin position="194"/>
        <end position="210"/>
    </location>
</feature>
<feature type="compositionally biased region" description="Basic and acidic residues" evidence="10">
    <location>
        <begin position="224"/>
        <end position="245"/>
    </location>
</feature>